<accession>A0A7L9IYL0</accession>
<organism evidence="8 9">
    <name type="scientific">Janibacter indicus</name>
    <dbReference type="NCBI Taxonomy" id="857417"/>
    <lineage>
        <taxon>Bacteria</taxon>
        <taxon>Bacillati</taxon>
        <taxon>Actinomycetota</taxon>
        <taxon>Actinomycetes</taxon>
        <taxon>Micrococcales</taxon>
        <taxon>Intrasporangiaceae</taxon>
        <taxon>Janibacter</taxon>
    </lineage>
</organism>
<evidence type="ECO:0000256" key="4">
    <source>
        <dbReference type="ARBA" id="ARBA00022989"/>
    </source>
</evidence>
<dbReference type="InterPro" id="IPR018076">
    <property type="entry name" value="T2SS_GspF_dom"/>
</dbReference>
<feature type="transmembrane region" description="Helical" evidence="6">
    <location>
        <begin position="246"/>
        <end position="266"/>
    </location>
</feature>
<dbReference type="GO" id="GO:0005886">
    <property type="term" value="C:plasma membrane"/>
    <property type="evidence" value="ECO:0007669"/>
    <property type="project" value="UniProtKB-SubCell"/>
</dbReference>
<dbReference type="Gene3D" id="1.20.81.30">
    <property type="entry name" value="Type II secretion system (T2SS), domain F"/>
    <property type="match status" value="1"/>
</dbReference>
<keyword evidence="3 6" id="KW-0812">Transmembrane</keyword>
<evidence type="ECO:0000256" key="1">
    <source>
        <dbReference type="ARBA" id="ARBA00004651"/>
    </source>
</evidence>
<dbReference type="Pfam" id="PF00482">
    <property type="entry name" value="T2SSF"/>
    <property type="match status" value="1"/>
</dbReference>
<dbReference type="PANTHER" id="PTHR35007:SF3">
    <property type="entry name" value="POSSIBLE CONSERVED ALANINE RICH MEMBRANE PROTEIN"/>
    <property type="match status" value="1"/>
</dbReference>
<keyword evidence="4 6" id="KW-1133">Transmembrane helix</keyword>
<comment type="subcellular location">
    <subcellularLocation>
        <location evidence="1">Cell membrane</location>
        <topology evidence="1">Multi-pass membrane protein</topology>
    </subcellularLocation>
</comment>
<protein>
    <submittedName>
        <fullName evidence="8">Type II secretion system F family protein</fullName>
    </submittedName>
</protein>
<evidence type="ECO:0000313" key="9">
    <source>
        <dbReference type="Proteomes" id="UP000593998"/>
    </source>
</evidence>
<proteinExistence type="predicted"/>
<evidence type="ECO:0000256" key="6">
    <source>
        <dbReference type="SAM" id="Phobius"/>
    </source>
</evidence>
<evidence type="ECO:0000313" key="8">
    <source>
        <dbReference type="EMBL" id="QOK22368.1"/>
    </source>
</evidence>
<dbReference type="EMBL" id="CP062789">
    <property type="protein sequence ID" value="QOK22368.1"/>
    <property type="molecule type" value="Genomic_DNA"/>
</dbReference>
<reference evidence="8 9" key="1">
    <citation type="submission" date="2020-10" db="EMBL/GenBank/DDBJ databases">
        <title>Janibacter indicus TT2 genome sequence.</title>
        <authorList>
            <person name="Lee K."/>
            <person name="Ganzorig M."/>
        </authorList>
    </citation>
    <scope>NUCLEOTIDE SEQUENCE [LARGE SCALE GENOMIC DNA]</scope>
    <source>
        <strain evidence="8 9">TT2</strain>
    </source>
</reference>
<evidence type="ECO:0000256" key="2">
    <source>
        <dbReference type="ARBA" id="ARBA00022475"/>
    </source>
</evidence>
<evidence type="ECO:0000259" key="7">
    <source>
        <dbReference type="Pfam" id="PF00482"/>
    </source>
</evidence>
<dbReference type="PANTHER" id="PTHR35007">
    <property type="entry name" value="INTEGRAL MEMBRANE PROTEIN-RELATED"/>
    <property type="match status" value="1"/>
</dbReference>
<evidence type="ECO:0000256" key="5">
    <source>
        <dbReference type="ARBA" id="ARBA00023136"/>
    </source>
</evidence>
<evidence type="ECO:0000256" key="3">
    <source>
        <dbReference type="ARBA" id="ARBA00022692"/>
    </source>
</evidence>
<keyword evidence="5 6" id="KW-0472">Membrane</keyword>
<sequence length="288" mass="30842">MTVLIAVAGALIVAGLIGAVAEATGTRVLPARPQRRSVARRSWWQRISPRTRRVLAIAVLAGAVVWLVTGWALAIVLIPAAAVLIPWVMSSNEASRSIERLEALEEWTRGLAGILTAGQGVEQALIASRRSTPAIIQPEISRLAARLRARWSTEDALRALADELDDATGDLIAANLVLAARRRSAGVARVLESLAESVAADVRARREIEADRAKPRSTARWVTLITVAVLAFLAITGDFVAPYGSAIGQVLLAVYLAAYVAILVWMKRMTIGQPLPRFIGATAKEAAR</sequence>
<dbReference type="Proteomes" id="UP000593998">
    <property type="component" value="Chromosome"/>
</dbReference>
<feature type="transmembrane region" description="Helical" evidence="6">
    <location>
        <begin position="221"/>
        <end position="240"/>
    </location>
</feature>
<keyword evidence="2" id="KW-1003">Cell membrane</keyword>
<feature type="transmembrane region" description="Helical" evidence="6">
    <location>
        <begin position="54"/>
        <end position="87"/>
    </location>
</feature>
<dbReference type="AlphaFoldDB" id="A0A7L9IYL0"/>
<feature type="domain" description="Type II secretion system protein GspF" evidence="7">
    <location>
        <begin position="107"/>
        <end position="233"/>
    </location>
</feature>
<gene>
    <name evidence="8" type="ORF">IGS73_14965</name>
</gene>
<dbReference type="RefSeq" id="WP_192910881.1">
    <property type="nucleotide sequence ID" value="NZ_CP062789.1"/>
</dbReference>
<name>A0A7L9IYL0_9MICO</name>
<dbReference type="InterPro" id="IPR042094">
    <property type="entry name" value="T2SS_GspF_sf"/>
</dbReference>